<evidence type="ECO:0000313" key="3">
    <source>
        <dbReference type="EMBL" id="MDF3837837.1"/>
    </source>
</evidence>
<dbReference type="RefSeq" id="WP_276267926.1">
    <property type="nucleotide sequence ID" value="NZ_JARJLM010000542.1"/>
</dbReference>
<dbReference type="EMBL" id="JARJLM010000542">
    <property type="protein sequence ID" value="MDF3837837.1"/>
    <property type="molecule type" value="Genomic_DNA"/>
</dbReference>
<comment type="caution">
    <text evidence="3">The sequence shown here is derived from an EMBL/GenBank/DDBJ whole genome shotgun (WGS) entry which is preliminary data.</text>
</comment>
<protein>
    <submittedName>
        <fullName evidence="3">Transposase</fullName>
    </submittedName>
</protein>
<gene>
    <name evidence="3" type="ORF">P3W85_33610</name>
</gene>
<dbReference type="Proteomes" id="UP001216674">
    <property type="component" value="Unassembled WGS sequence"/>
</dbReference>
<keyword evidence="4" id="KW-1185">Reference proteome</keyword>
<dbReference type="Pfam" id="PF13737">
    <property type="entry name" value="DDE_Tnp_1_5"/>
    <property type="match status" value="1"/>
</dbReference>
<proteinExistence type="predicted"/>
<reference evidence="3 4" key="1">
    <citation type="submission" date="2023-03" db="EMBL/GenBank/DDBJ databases">
        <title>Draft assemblies of triclosan tolerant bacteria isolated from returned activated sludge.</title>
        <authorList>
            <person name="Van Hamelsveld S."/>
        </authorList>
    </citation>
    <scope>NUCLEOTIDE SEQUENCE [LARGE SCALE GENOMIC DNA]</scope>
    <source>
        <strain evidence="3 4">GW210010_S58</strain>
    </source>
</reference>
<feature type="domain" description="Transposase DDE" evidence="2">
    <location>
        <begin position="25"/>
        <end position="82"/>
    </location>
</feature>
<sequence>MAKQVRAWPRGSDPHSVPRSLTQPLQGFVCGPRKLAFPDLPAPNSSMLSRCAPELAVKLPTMYTGASMHLPVDSTGRKLCGEGKWGMRKHGYSRRHTGCMVHLLPGRDLAINPAGRVVLTMARMDQGRSAHLQKRSAARSLAL</sequence>
<feature type="region of interest" description="Disordered" evidence="1">
    <location>
        <begin position="1"/>
        <end position="20"/>
    </location>
</feature>
<accession>A0ABT6B025</accession>
<evidence type="ECO:0000256" key="1">
    <source>
        <dbReference type="SAM" id="MobiDB-lite"/>
    </source>
</evidence>
<organism evidence="3 4">
    <name type="scientific">Cupriavidus basilensis</name>
    <dbReference type="NCBI Taxonomy" id="68895"/>
    <lineage>
        <taxon>Bacteria</taxon>
        <taxon>Pseudomonadati</taxon>
        <taxon>Pseudomonadota</taxon>
        <taxon>Betaproteobacteria</taxon>
        <taxon>Burkholderiales</taxon>
        <taxon>Burkholderiaceae</taxon>
        <taxon>Cupriavidus</taxon>
    </lineage>
</organism>
<dbReference type="InterPro" id="IPR025668">
    <property type="entry name" value="Tnp_DDE_dom"/>
</dbReference>
<evidence type="ECO:0000259" key="2">
    <source>
        <dbReference type="Pfam" id="PF13737"/>
    </source>
</evidence>
<name>A0ABT6B025_9BURK</name>
<evidence type="ECO:0000313" key="4">
    <source>
        <dbReference type="Proteomes" id="UP001216674"/>
    </source>
</evidence>